<reference evidence="3" key="1">
    <citation type="submission" date="2016-10" db="EMBL/GenBank/DDBJ databases">
        <authorList>
            <person name="Varghese N."/>
            <person name="Submissions S."/>
        </authorList>
    </citation>
    <scope>NUCLEOTIDE SEQUENCE [LARGE SCALE GENOMIC DNA]</scope>
    <source>
        <strain evidence="3">DSM 45237</strain>
    </source>
</reference>
<dbReference type="SUPFAM" id="SSF53597">
    <property type="entry name" value="Dihydrofolate reductase-like"/>
    <property type="match status" value="1"/>
</dbReference>
<dbReference type="Proteomes" id="UP000181980">
    <property type="component" value="Unassembled WGS sequence"/>
</dbReference>
<protein>
    <submittedName>
        <fullName evidence="2">Dihydrofolate reductase</fullName>
    </submittedName>
</protein>
<accession>A0A1H5JHP2</accession>
<evidence type="ECO:0000259" key="1">
    <source>
        <dbReference type="Pfam" id="PF01872"/>
    </source>
</evidence>
<proteinExistence type="predicted"/>
<gene>
    <name evidence="2" type="ORF">SAMN04488561_1561</name>
</gene>
<dbReference type="GO" id="GO:0009231">
    <property type="term" value="P:riboflavin biosynthetic process"/>
    <property type="evidence" value="ECO:0007669"/>
    <property type="project" value="InterPro"/>
</dbReference>
<sequence>MRKIVNVTHVSLDGVMERMEDWHFDYVGDSDMGDFFGGTLRGCDLLVLGRRTYEGFAATSPQETGEIADKLNTMTKLVASTTLRDPAWTNTTVISGGVAAELARREAEAGGDIITYGWGPIAHALAEGGLMDEIHIGINATMAG</sequence>
<evidence type="ECO:0000313" key="2">
    <source>
        <dbReference type="EMBL" id="SEE51178.1"/>
    </source>
</evidence>
<dbReference type="STRING" id="561176.SAMN04488561_1561"/>
<dbReference type="AlphaFoldDB" id="A0A1H5JHP2"/>
<organism evidence="2 3">
    <name type="scientific">Jiangella alba</name>
    <dbReference type="NCBI Taxonomy" id="561176"/>
    <lineage>
        <taxon>Bacteria</taxon>
        <taxon>Bacillati</taxon>
        <taxon>Actinomycetota</taxon>
        <taxon>Actinomycetes</taxon>
        <taxon>Jiangellales</taxon>
        <taxon>Jiangellaceae</taxon>
        <taxon>Jiangella</taxon>
    </lineage>
</organism>
<dbReference type="InterPro" id="IPR024072">
    <property type="entry name" value="DHFR-like_dom_sf"/>
</dbReference>
<dbReference type="GO" id="GO:0008703">
    <property type="term" value="F:5-amino-6-(5-phosphoribosylamino)uracil reductase activity"/>
    <property type="evidence" value="ECO:0007669"/>
    <property type="project" value="InterPro"/>
</dbReference>
<evidence type="ECO:0000313" key="3">
    <source>
        <dbReference type="Proteomes" id="UP000181980"/>
    </source>
</evidence>
<dbReference type="InterPro" id="IPR002734">
    <property type="entry name" value="RibDG_C"/>
</dbReference>
<dbReference type="Gene3D" id="3.40.430.10">
    <property type="entry name" value="Dihydrofolate Reductase, subunit A"/>
    <property type="match status" value="1"/>
</dbReference>
<dbReference type="EMBL" id="FNUC01000003">
    <property type="protein sequence ID" value="SEE51178.1"/>
    <property type="molecule type" value="Genomic_DNA"/>
</dbReference>
<keyword evidence="3" id="KW-1185">Reference proteome</keyword>
<dbReference type="RefSeq" id="WP_069111049.1">
    <property type="nucleotide sequence ID" value="NZ_FNUC01000003.1"/>
</dbReference>
<name>A0A1H5JHP2_9ACTN</name>
<dbReference type="Pfam" id="PF01872">
    <property type="entry name" value="RibD_C"/>
    <property type="match status" value="1"/>
</dbReference>
<dbReference type="OrthoDB" id="3471694at2"/>
<feature type="domain" description="Bacterial bifunctional deaminase-reductase C-terminal" evidence="1">
    <location>
        <begin position="3"/>
        <end position="142"/>
    </location>
</feature>